<reference evidence="5 6" key="1">
    <citation type="journal article" date="2023" name="Nat. Commun.">
        <title>Origin of minicircular mitochondrial genomes in red algae.</title>
        <authorList>
            <person name="Lee Y."/>
            <person name="Cho C.H."/>
            <person name="Lee Y.M."/>
            <person name="Park S.I."/>
            <person name="Yang J.H."/>
            <person name="West J.A."/>
            <person name="Bhattacharya D."/>
            <person name="Yoon H.S."/>
        </authorList>
    </citation>
    <scope>NUCLEOTIDE SEQUENCE [LARGE SCALE GENOMIC DNA]</scope>
    <source>
        <strain evidence="5 6">CCMP1338</strain>
        <tissue evidence="5">Whole cell</tissue>
    </source>
</reference>
<evidence type="ECO:0000259" key="4">
    <source>
        <dbReference type="Pfam" id="PF03446"/>
    </source>
</evidence>
<dbReference type="InterPro" id="IPR006115">
    <property type="entry name" value="6PGDH_NADP-bd"/>
</dbReference>
<evidence type="ECO:0000256" key="1">
    <source>
        <dbReference type="ARBA" id="ARBA00007598"/>
    </source>
</evidence>
<dbReference type="PANTHER" id="PTHR43580">
    <property type="entry name" value="OXIDOREDUCTASE GLYR1-RELATED"/>
    <property type="match status" value="1"/>
</dbReference>
<evidence type="ECO:0000256" key="3">
    <source>
        <dbReference type="PIRSR" id="PIRSR000103-1"/>
    </source>
</evidence>
<evidence type="ECO:0000313" key="6">
    <source>
        <dbReference type="Proteomes" id="UP001157974"/>
    </source>
</evidence>
<dbReference type="InterPro" id="IPR013328">
    <property type="entry name" value="6PGD_dom2"/>
</dbReference>
<dbReference type="InterPro" id="IPR051265">
    <property type="entry name" value="HIBADH-related_NP60_sf"/>
</dbReference>
<dbReference type="SUPFAM" id="SSF51735">
    <property type="entry name" value="NAD(P)-binding Rossmann-fold domains"/>
    <property type="match status" value="1"/>
</dbReference>
<dbReference type="AlphaFoldDB" id="A0AAV8ULK7"/>
<dbReference type="EMBL" id="JAMWBK010000009">
    <property type="protein sequence ID" value="KAJ8902443.1"/>
    <property type="molecule type" value="Genomic_DNA"/>
</dbReference>
<dbReference type="InterPro" id="IPR008927">
    <property type="entry name" value="6-PGluconate_DH-like_C_sf"/>
</dbReference>
<name>A0AAV8ULK7_9RHOD</name>
<dbReference type="PIRSF" id="PIRSF000103">
    <property type="entry name" value="HIBADH"/>
    <property type="match status" value="1"/>
</dbReference>
<feature type="active site" evidence="3">
    <location>
        <position position="189"/>
    </location>
</feature>
<comment type="similarity">
    <text evidence="1">Belongs to the HIBADH-related family. NP60 subfamily.</text>
</comment>
<dbReference type="InterPro" id="IPR036291">
    <property type="entry name" value="NAD(P)-bd_dom_sf"/>
</dbReference>
<protein>
    <recommendedName>
        <fullName evidence="4">6-phosphogluconate dehydrogenase NADP-binding domain-containing protein</fullName>
    </recommendedName>
</protein>
<keyword evidence="2" id="KW-0560">Oxidoreductase</keyword>
<sequence length="313" mass="33290">MATAGCIGFIGMGSMGMAMVKHLLAESLAEEVIVWNRSLEKCDEVRNLGASVASSLHDLVSAFVSKRSDAIASSSVHLMLTGDEATLSVVKELTNLGLTDTSIISHASTSPEPTKECAELCENSGNTFVCAPVTGRPPAALSGQLIIWASSNSTSASALRLAEANVLKNMGRSVHTISDSDVTKASAYKLITNFLLYASGEMFAETAVMLESNGIERSSLQFFMDELVQGSIFHQYGTRIAKEDYSEGSGAPLRIAVKDLHLIKQMAGGAFTPSLDATVRNMSEAQNREGGNLDWCAIAQEVKRQSSEEGNPS</sequence>
<dbReference type="PANTHER" id="PTHR43580:SF8">
    <property type="entry name" value="6-PHOSPHOGLUCONATE DEHYDROGENASE NADP-BINDING DOMAIN-CONTAINING PROTEIN-RELATED"/>
    <property type="match status" value="1"/>
</dbReference>
<dbReference type="GO" id="GO:0016491">
    <property type="term" value="F:oxidoreductase activity"/>
    <property type="evidence" value="ECO:0007669"/>
    <property type="project" value="UniProtKB-KW"/>
</dbReference>
<dbReference type="GO" id="GO:0050661">
    <property type="term" value="F:NADP binding"/>
    <property type="evidence" value="ECO:0007669"/>
    <property type="project" value="InterPro"/>
</dbReference>
<dbReference type="Pfam" id="PF03446">
    <property type="entry name" value="NAD_binding_2"/>
    <property type="match status" value="1"/>
</dbReference>
<accession>A0AAV8ULK7</accession>
<dbReference type="Gene3D" id="3.40.50.720">
    <property type="entry name" value="NAD(P)-binding Rossmann-like Domain"/>
    <property type="match status" value="1"/>
</dbReference>
<dbReference type="Proteomes" id="UP001157974">
    <property type="component" value="Unassembled WGS sequence"/>
</dbReference>
<keyword evidence="6" id="KW-1185">Reference proteome</keyword>
<feature type="domain" description="6-phosphogluconate dehydrogenase NADP-binding" evidence="4">
    <location>
        <begin position="7"/>
        <end position="175"/>
    </location>
</feature>
<dbReference type="SUPFAM" id="SSF48179">
    <property type="entry name" value="6-phosphogluconate dehydrogenase C-terminal domain-like"/>
    <property type="match status" value="1"/>
</dbReference>
<organism evidence="5 6">
    <name type="scientific">Rhodosorus marinus</name>
    <dbReference type="NCBI Taxonomy" id="101924"/>
    <lineage>
        <taxon>Eukaryota</taxon>
        <taxon>Rhodophyta</taxon>
        <taxon>Stylonematophyceae</taxon>
        <taxon>Stylonematales</taxon>
        <taxon>Stylonemataceae</taxon>
        <taxon>Rhodosorus</taxon>
    </lineage>
</organism>
<evidence type="ECO:0000313" key="5">
    <source>
        <dbReference type="EMBL" id="KAJ8902443.1"/>
    </source>
</evidence>
<proteinExistence type="inferred from homology"/>
<dbReference type="InterPro" id="IPR015815">
    <property type="entry name" value="HIBADH-related"/>
</dbReference>
<evidence type="ECO:0000256" key="2">
    <source>
        <dbReference type="ARBA" id="ARBA00023002"/>
    </source>
</evidence>
<dbReference type="Gene3D" id="1.10.1040.10">
    <property type="entry name" value="N-(1-d-carboxylethyl)-l-norvaline Dehydrogenase, domain 2"/>
    <property type="match status" value="1"/>
</dbReference>
<gene>
    <name evidence="5" type="ORF">NDN08_006848</name>
</gene>
<comment type="caution">
    <text evidence="5">The sequence shown here is derived from an EMBL/GenBank/DDBJ whole genome shotgun (WGS) entry which is preliminary data.</text>
</comment>